<gene>
    <name evidence="14" type="ordered locus">AM1_2850</name>
</gene>
<dbReference type="GO" id="GO:0010277">
    <property type="term" value="F:chlorophyllide a oxygenase activity"/>
    <property type="evidence" value="ECO:0007669"/>
    <property type="project" value="InterPro"/>
</dbReference>
<evidence type="ECO:0000256" key="10">
    <source>
        <dbReference type="ARBA" id="ARBA00023136"/>
    </source>
</evidence>
<dbReference type="PANTHER" id="PTHR21266">
    <property type="entry name" value="IRON-SULFUR DOMAIN CONTAINING PROTEIN"/>
    <property type="match status" value="1"/>
</dbReference>
<keyword evidence="6 12" id="KW-1133">Transmembrane helix</keyword>
<dbReference type="GO" id="GO:0016020">
    <property type="term" value="C:membrane"/>
    <property type="evidence" value="ECO:0007669"/>
    <property type="project" value="UniProtKB-SubCell"/>
</dbReference>
<dbReference type="STRING" id="329726.AM1_2850"/>
<dbReference type="OrthoDB" id="477744at2"/>
<organism evidence="14 15">
    <name type="scientific">Acaryochloris marina (strain MBIC 11017)</name>
    <dbReference type="NCBI Taxonomy" id="329726"/>
    <lineage>
        <taxon>Bacteria</taxon>
        <taxon>Bacillati</taxon>
        <taxon>Cyanobacteriota</taxon>
        <taxon>Cyanophyceae</taxon>
        <taxon>Acaryochloridales</taxon>
        <taxon>Acaryochloridaceae</taxon>
        <taxon>Acaryochloris</taxon>
    </lineage>
</organism>
<dbReference type="Pfam" id="PF00355">
    <property type="entry name" value="Rieske"/>
    <property type="match status" value="1"/>
</dbReference>
<feature type="compositionally biased region" description="Polar residues" evidence="11">
    <location>
        <begin position="14"/>
        <end position="32"/>
    </location>
</feature>
<dbReference type="Pfam" id="PF08417">
    <property type="entry name" value="PaO"/>
    <property type="match status" value="1"/>
</dbReference>
<dbReference type="eggNOG" id="COG4638">
    <property type="taxonomic scope" value="Bacteria"/>
</dbReference>
<dbReference type="InterPro" id="IPR017941">
    <property type="entry name" value="Rieske_2Fe-2S"/>
</dbReference>
<evidence type="ECO:0000256" key="5">
    <source>
        <dbReference type="ARBA" id="ARBA00022946"/>
    </source>
</evidence>
<dbReference type="Gene3D" id="3.90.380.10">
    <property type="entry name" value="Naphthalene 1,2-dioxygenase Alpha Subunit, Chain A, domain 1"/>
    <property type="match status" value="1"/>
</dbReference>
<keyword evidence="15" id="KW-1185">Reference proteome</keyword>
<feature type="domain" description="Rieske" evidence="13">
    <location>
        <begin position="44"/>
        <end position="155"/>
    </location>
</feature>
<dbReference type="InterPro" id="IPR013626">
    <property type="entry name" value="PaO"/>
</dbReference>
<keyword evidence="7" id="KW-0560">Oxidoreductase</keyword>
<feature type="transmembrane region" description="Helical" evidence="12">
    <location>
        <begin position="430"/>
        <end position="452"/>
    </location>
</feature>
<keyword evidence="3" id="KW-0001">2Fe-2S</keyword>
<dbReference type="GO" id="GO:0046872">
    <property type="term" value="F:metal ion binding"/>
    <property type="evidence" value="ECO:0007669"/>
    <property type="project" value="UniProtKB-KW"/>
</dbReference>
<dbReference type="PANTHER" id="PTHR21266:SF32">
    <property type="entry name" value="CHOLESTEROL 7-DESATURASE NVD"/>
    <property type="match status" value="1"/>
</dbReference>
<dbReference type="AlphaFoldDB" id="B0CAB5"/>
<accession>B0CAB5</accession>
<dbReference type="KEGG" id="amr:AM1_2850"/>
<dbReference type="GO" id="GO:0051537">
    <property type="term" value="F:2 iron, 2 sulfur cluster binding"/>
    <property type="evidence" value="ECO:0007669"/>
    <property type="project" value="UniProtKB-KW"/>
</dbReference>
<comment type="subcellular location">
    <subcellularLocation>
        <location evidence="1">Membrane</location>
    </subcellularLocation>
</comment>
<dbReference type="Proteomes" id="UP000000268">
    <property type="component" value="Chromosome"/>
</dbReference>
<keyword evidence="9" id="KW-0411">Iron-sulfur</keyword>
<evidence type="ECO:0000313" key="15">
    <source>
        <dbReference type="Proteomes" id="UP000000268"/>
    </source>
</evidence>
<dbReference type="SUPFAM" id="SSF50022">
    <property type="entry name" value="ISP domain"/>
    <property type="match status" value="1"/>
</dbReference>
<evidence type="ECO:0000256" key="9">
    <source>
        <dbReference type="ARBA" id="ARBA00023014"/>
    </source>
</evidence>
<dbReference type="GO" id="GO:0005737">
    <property type="term" value="C:cytoplasm"/>
    <property type="evidence" value="ECO:0007669"/>
    <property type="project" value="TreeGrafter"/>
</dbReference>
<dbReference type="InterPro" id="IPR036922">
    <property type="entry name" value="Rieske_2Fe-2S_sf"/>
</dbReference>
<evidence type="ECO:0000256" key="12">
    <source>
        <dbReference type="SAM" id="Phobius"/>
    </source>
</evidence>
<dbReference type="PROSITE" id="PS51296">
    <property type="entry name" value="RIESKE"/>
    <property type="match status" value="1"/>
</dbReference>
<keyword evidence="2 12" id="KW-0812">Transmembrane</keyword>
<reference evidence="14 15" key="1">
    <citation type="journal article" date="2008" name="Proc. Natl. Acad. Sci. U.S.A.">
        <title>Niche adaptation and genome expansion in the chlorophyll d-producing cyanobacterium Acaryochloris marina.</title>
        <authorList>
            <person name="Swingley W.D."/>
            <person name="Chen M."/>
            <person name="Cheung P.C."/>
            <person name="Conrad A.L."/>
            <person name="Dejesa L.C."/>
            <person name="Hao J."/>
            <person name="Honchak B.M."/>
            <person name="Karbach L.E."/>
            <person name="Kurdoglu A."/>
            <person name="Lahiri S."/>
            <person name="Mastrian S.D."/>
            <person name="Miyashita H."/>
            <person name="Page L."/>
            <person name="Ramakrishna P."/>
            <person name="Satoh S."/>
            <person name="Sattley W.M."/>
            <person name="Shimada Y."/>
            <person name="Taylor H.L."/>
            <person name="Tomo T."/>
            <person name="Tsuchiya T."/>
            <person name="Wang Z.T."/>
            <person name="Raymond J."/>
            <person name="Mimuro M."/>
            <person name="Blankenship R.E."/>
            <person name="Touchman J.W."/>
        </authorList>
    </citation>
    <scope>NUCLEOTIDE SEQUENCE [LARGE SCALE GENOMIC DNA]</scope>
    <source>
        <strain evidence="15">MBIC 11017</strain>
    </source>
</reference>
<proteinExistence type="predicted"/>
<sequence length="507" mass="58185">MTTQNRLSLDPTHDASQQVETSSPMSDAETSLATPEQFQWTQQWYPVAVVEFLAPKSPHAIQLLGKELVIWHDQQGEWHCFEDRCPHRLAPLSEGRIEVDGTLMCAYHAWRFDGSGQCLDIPQSRDLETAKQNRANPRSCAISYPTQVQQGLIWVWPDPSEDSQTLSQERSPRIIPELEELPDRAIQLFWYVRDLPYGWDFFMENIADPAHVPVSHHGIMGNRYRDANYYDMSPVREVSTQEGFAFDITPLANTILRKAVHNFQPPCHMRIETTFARDGQMILALYASPTRPGWCRHIGCQVLIKDKDGKTPPGLGFFAWPMPKWLGHVLAPLFLHQDLVFLHYQEKRIGHQEPGDWLETVYTPNPQDKMVIALRQWIKTRAGGGIPWQCDPQLPPPQRDKEQLFDIWNTHTKDCQVCRGALNRIQQLKVVMWISAVVCFGLGVMLDARSQALYAITHPDASVLLMAPPPEFWELVLCSVVFATGGYLLQRFSRMFYVYTFDHAHND</sequence>
<evidence type="ECO:0000256" key="8">
    <source>
        <dbReference type="ARBA" id="ARBA00023004"/>
    </source>
</evidence>
<keyword evidence="5" id="KW-0809">Transit peptide</keyword>
<evidence type="ECO:0000256" key="3">
    <source>
        <dbReference type="ARBA" id="ARBA00022714"/>
    </source>
</evidence>
<feature type="transmembrane region" description="Helical" evidence="12">
    <location>
        <begin position="472"/>
        <end position="489"/>
    </location>
</feature>
<keyword evidence="4" id="KW-0479">Metal-binding</keyword>
<keyword evidence="10 12" id="KW-0472">Membrane</keyword>
<dbReference type="GO" id="GO:0016705">
    <property type="term" value="F:oxidoreductase activity, acting on paired donors, with incorporation or reduction of molecular oxygen"/>
    <property type="evidence" value="ECO:0007669"/>
    <property type="project" value="UniProtKB-ARBA"/>
</dbReference>
<protein>
    <submittedName>
        <fullName evidence="14">Rieske 2Fe-2S domain protein, ISS putative</fullName>
    </submittedName>
</protein>
<evidence type="ECO:0000256" key="2">
    <source>
        <dbReference type="ARBA" id="ARBA00022692"/>
    </source>
</evidence>
<dbReference type="Gene3D" id="2.102.10.10">
    <property type="entry name" value="Rieske [2Fe-2S] iron-sulphur domain"/>
    <property type="match status" value="1"/>
</dbReference>
<evidence type="ECO:0000313" key="14">
    <source>
        <dbReference type="EMBL" id="ABW27850.1"/>
    </source>
</evidence>
<dbReference type="HOGENOM" id="CLU_003927_1_1_3"/>
<evidence type="ECO:0000256" key="1">
    <source>
        <dbReference type="ARBA" id="ARBA00004370"/>
    </source>
</evidence>
<evidence type="ECO:0000256" key="7">
    <source>
        <dbReference type="ARBA" id="ARBA00023002"/>
    </source>
</evidence>
<dbReference type="InterPro" id="IPR050584">
    <property type="entry name" value="Cholesterol_7-desaturase"/>
</dbReference>
<name>B0CAB5_ACAM1</name>
<evidence type="ECO:0000259" key="13">
    <source>
        <dbReference type="PROSITE" id="PS51296"/>
    </source>
</evidence>
<keyword evidence="8" id="KW-0408">Iron</keyword>
<dbReference type="SUPFAM" id="SSF55961">
    <property type="entry name" value="Bet v1-like"/>
    <property type="match status" value="1"/>
</dbReference>
<evidence type="ECO:0000256" key="11">
    <source>
        <dbReference type="SAM" id="MobiDB-lite"/>
    </source>
</evidence>
<dbReference type="EMBL" id="CP000828">
    <property type="protein sequence ID" value="ABW27850.1"/>
    <property type="molecule type" value="Genomic_DNA"/>
</dbReference>
<evidence type="ECO:0000256" key="6">
    <source>
        <dbReference type="ARBA" id="ARBA00022989"/>
    </source>
</evidence>
<dbReference type="RefSeq" id="WP_012163293.1">
    <property type="nucleotide sequence ID" value="NC_009925.1"/>
</dbReference>
<evidence type="ECO:0000256" key="4">
    <source>
        <dbReference type="ARBA" id="ARBA00022723"/>
    </source>
</evidence>
<feature type="region of interest" description="Disordered" evidence="11">
    <location>
        <begin position="1"/>
        <end position="32"/>
    </location>
</feature>